<name>B9HTA0_POPTR</name>
<proteinExistence type="predicted"/>
<protein>
    <submittedName>
        <fullName evidence="2">Uncharacterized protein</fullName>
    </submittedName>
</protein>
<evidence type="ECO:0000313" key="2">
    <source>
        <dbReference type="EMBL" id="PNT14946.1"/>
    </source>
</evidence>
<dbReference type="HOGENOM" id="CLU_2019156_0_0_1"/>
<evidence type="ECO:0000256" key="1">
    <source>
        <dbReference type="SAM" id="Phobius"/>
    </source>
</evidence>
<keyword evidence="3" id="KW-1185">Reference proteome</keyword>
<gene>
    <name evidence="2" type="ORF">POPTR_010G057500</name>
</gene>
<accession>B9HTA0</accession>
<keyword evidence="1" id="KW-1133">Transmembrane helix</keyword>
<dbReference type="InParanoid" id="B9HTA0"/>
<dbReference type="AlphaFoldDB" id="B9HTA0"/>
<keyword evidence="1" id="KW-0812">Transmembrane</keyword>
<evidence type="ECO:0000313" key="3">
    <source>
        <dbReference type="Proteomes" id="UP000006729"/>
    </source>
</evidence>
<keyword evidence="1" id="KW-0472">Membrane</keyword>
<sequence length="123" mass="14010">MVIDFVYNKRVVMTIGLNTWGLVLYNTLEALLFPLELLIMGEFKKIKHGISDESDWHSFAVVLPVGLSCWFGLAISFFGFSRRRAISATGYTVPGVVSKLLTVVINLVIWDKHSTFIYIYIYI</sequence>
<dbReference type="eggNOG" id="KOG1444">
    <property type="taxonomic scope" value="Eukaryota"/>
</dbReference>
<feature type="transmembrane region" description="Helical" evidence="1">
    <location>
        <begin position="20"/>
        <end position="39"/>
    </location>
</feature>
<dbReference type="Proteomes" id="UP000006729">
    <property type="component" value="Chromosome 10"/>
</dbReference>
<feature type="transmembrane region" description="Helical" evidence="1">
    <location>
        <begin position="59"/>
        <end position="80"/>
    </location>
</feature>
<reference evidence="2 3" key="1">
    <citation type="journal article" date="2006" name="Science">
        <title>The genome of black cottonwood, Populus trichocarpa (Torr. &amp; Gray).</title>
        <authorList>
            <person name="Tuskan G.A."/>
            <person name="Difazio S."/>
            <person name="Jansson S."/>
            <person name="Bohlmann J."/>
            <person name="Grigoriev I."/>
            <person name="Hellsten U."/>
            <person name="Putnam N."/>
            <person name="Ralph S."/>
            <person name="Rombauts S."/>
            <person name="Salamov A."/>
            <person name="Schein J."/>
            <person name="Sterck L."/>
            <person name="Aerts A."/>
            <person name="Bhalerao R.R."/>
            <person name="Bhalerao R.P."/>
            <person name="Blaudez D."/>
            <person name="Boerjan W."/>
            <person name="Brun A."/>
            <person name="Brunner A."/>
            <person name="Busov V."/>
            <person name="Campbell M."/>
            <person name="Carlson J."/>
            <person name="Chalot M."/>
            <person name="Chapman J."/>
            <person name="Chen G.L."/>
            <person name="Cooper D."/>
            <person name="Coutinho P.M."/>
            <person name="Couturier J."/>
            <person name="Covert S."/>
            <person name="Cronk Q."/>
            <person name="Cunningham R."/>
            <person name="Davis J."/>
            <person name="Degroeve S."/>
            <person name="Dejardin A."/>
            <person name="Depamphilis C."/>
            <person name="Detter J."/>
            <person name="Dirks B."/>
            <person name="Dubchak I."/>
            <person name="Duplessis S."/>
            <person name="Ehlting J."/>
            <person name="Ellis B."/>
            <person name="Gendler K."/>
            <person name="Goodstein D."/>
            <person name="Gribskov M."/>
            <person name="Grimwood J."/>
            <person name="Groover A."/>
            <person name="Gunter L."/>
            <person name="Hamberger B."/>
            <person name="Heinze B."/>
            <person name="Helariutta Y."/>
            <person name="Henrissat B."/>
            <person name="Holligan D."/>
            <person name="Holt R."/>
            <person name="Huang W."/>
            <person name="Islam-Faridi N."/>
            <person name="Jones S."/>
            <person name="Jones-Rhoades M."/>
            <person name="Jorgensen R."/>
            <person name="Joshi C."/>
            <person name="Kangasjarvi J."/>
            <person name="Karlsson J."/>
            <person name="Kelleher C."/>
            <person name="Kirkpatrick R."/>
            <person name="Kirst M."/>
            <person name="Kohler A."/>
            <person name="Kalluri U."/>
            <person name="Larimer F."/>
            <person name="Leebens-Mack J."/>
            <person name="Leple J.C."/>
            <person name="Locascio P."/>
            <person name="Lou Y."/>
            <person name="Lucas S."/>
            <person name="Martin F."/>
            <person name="Montanini B."/>
            <person name="Napoli C."/>
            <person name="Nelson D.R."/>
            <person name="Nelson C."/>
            <person name="Nieminen K."/>
            <person name="Nilsson O."/>
            <person name="Pereda V."/>
            <person name="Peter G."/>
            <person name="Philippe R."/>
            <person name="Pilate G."/>
            <person name="Poliakov A."/>
            <person name="Razumovskaya J."/>
            <person name="Richardson P."/>
            <person name="Rinaldi C."/>
            <person name="Ritland K."/>
            <person name="Rouze P."/>
            <person name="Ryaboy D."/>
            <person name="Schmutz J."/>
            <person name="Schrader J."/>
            <person name="Segerman B."/>
            <person name="Shin H."/>
            <person name="Siddiqui A."/>
            <person name="Sterky F."/>
            <person name="Terry A."/>
            <person name="Tsai C.J."/>
            <person name="Uberbacher E."/>
            <person name="Unneberg P."/>
            <person name="Vahala J."/>
            <person name="Wall K."/>
            <person name="Wessler S."/>
            <person name="Yang G."/>
            <person name="Yin T."/>
            <person name="Douglas C."/>
            <person name="Marra M."/>
            <person name="Sandberg G."/>
            <person name="Van de Peer Y."/>
            <person name="Rokhsar D."/>
        </authorList>
    </citation>
    <scope>NUCLEOTIDE SEQUENCE [LARGE SCALE GENOMIC DNA]</scope>
    <source>
        <strain evidence="3">cv. Nisqually</strain>
    </source>
</reference>
<dbReference type="EMBL" id="CM009299">
    <property type="protein sequence ID" value="PNT14946.1"/>
    <property type="molecule type" value="Genomic_DNA"/>
</dbReference>
<organism evidence="2 3">
    <name type="scientific">Populus trichocarpa</name>
    <name type="common">Western balsam poplar</name>
    <name type="synonym">Populus balsamifera subsp. trichocarpa</name>
    <dbReference type="NCBI Taxonomy" id="3694"/>
    <lineage>
        <taxon>Eukaryota</taxon>
        <taxon>Viridiplantae</taxon>
        <taxon>Streptophyta</taxon>
        <taxon>Embryophyta</taxon>
        <taxon>Tracheophyta</taxon>
        <taxon>Spermatophyta</taxon>
        <taxon>Magnoliopsida</taxon>
        <taxon>eudicotyledons</taxon>
        <taxon>Gunneridae</taxon>
        <taxon>Pentapetalae</taxon>
        <taxon>rosids</taxon>
        <taxon>fabids</taxon>
        <taxon>Malpighiales</taxon>
        <taxon>Salicaceae</taxon>
        <taxon>Saliceae</taxon>
        <taxon>Populus</taxon>
    </lineage>
</organism>